<protein>
    <submittedName>
        <fullName evidence="10">Putative transcription factor Ovo-like 1</fullName>
    </submittedName>
</protein>
<dbReference type="Gene3D" id="3.30.160.60">
    <property type="entry name" value="Classic Zinc Finger"/>
    <property type="match status" value="2"/>
</dbReference>
<keyword evidence="5" id="KW-0862">Zinc</keyword>
<dbReference type="PANTHER" id="PTHR10032:SF272">
    <property type="entry name" value="OVO-LIKE ZINC FINGER 1A-RELATED"/>
    <property type="match status" value="1"/>
</dbReference>
<keyword evidence="4 7" id="KW-0863">Zinc-finger</keyword>
<dbReference type="CTD" id="792456"/>
<dbReference type="GO" id="GO:0009913">
    <property type="term" value="P:epidermal cell differentiation"/>
    <property type="evidence" value="ECO:0007669"/>
    <property type="project" value="TreeGrafter"/>
</dbReference>
<feature type="compositionally biased region" description="Low complexity" evidence="8">
    <location>
        <begin position="296"/>
        <end position="317"/>
    </location>
</feature>
<keyword evidence="6" id="KW-0539">Nucleus</keyword>
<evidence type="ECO:0000256" key="2">
    <source>
        <dbReference type="ARBA" id="ARBA00022723"/>
    </source>
</evidence>
<name>A0A8B9LHN7_ASTMX</name>
<evidence type="ECO:0000256" key="3">
    <source>
        <dbReference type="ARBA" id="ARBA00022737"/>
    </source>
</evidence>
<keyword evidence="3" id="KW-0677">Repeat</keyword>
<dbReference type="GO" id="GO:0001755">
    <property type="term" value="P:neural crest cell migration"/>
    <property type="evidence" value="ECO:0007669"/>
    <property type="project" value="Ensembl"/>
</dbReference>
<proteinExistence type="predicted"/>
<reference evidence="10 13" key="1">
    <citation type="submission" date="2021-07" db="EMBL/GenBank/DDBJ databases">
        <authorList>
            <person name="Imarazene B."/>
            <person name="Zahm M."/>
            <person name="Klopp C."/>
            <person name="Cabau C."/>
            <person name="Beille S."/>
            <person name="Jouanno E."/>
            <person name="Castinel A."/>
            <person name="Lluch J."/>
            <person name="Gil L."/>
            <person name="Kuchtly C."/>
            <person name="Lopez Roques C."/>
            <person name="Donnadieu C."/>
            <person name="Parrinello H."/>
            <person name="Journot L."/>
            <person name="Du K."/>
            <person name="Schartl M."/>
            <person name="Retaux S."/>
            <person name="Guiguen Y."/>
        </authorList>
    </citation>
    <scope>NUCLEOTIDE SEQUENCE [LARGE SCALE GENOMIC DNA]</scope>
    <source>
        <strain evidence="10">Pach_M1</strain>
        <tissue evidence="10">Testis</tissue>
    </source>
</reference>
<evidence type="ECO:0000256" key="7">
    <source>
        <dbReference type="PROSITE-ProRule" id="PRU00042"/>
    </source>
</evidence>
<dbReference type="EMBL" id="JAICCE010000008">
    <property type="protein sequence ID" value="KAG9274336.1"/>
    <property type="molecule type" value="Genomic_DNA"/>
</dbReference>
<dbReference type="Ensembl" id="ENSAMXT00005056735.1">
    <property type="protein sequence ID" value="ENSAMXP00005052433.1"/>
    <property type="gene ID" value="ENSAMXG00005023600.1"/>
</dbReference>
<accession>A0A8B9LHN7</accession>
<reference evidence="11" key="2">
    <citation type="submission" date="2025-05" db="UniProtKB">
        <authorList>
            <consortium name="Ensembl"/>
        </authorList>
    </citation>
    <scope>IDENTIFICATION</scope>
</reference>
<evidence type="ECO:0000256" key="6">
    <source>
        <dbReference type="ARBA" id="ARBA00023242"/>
    </source>
</evidence>
<dbReference type="SUPFAM" id="SSF57667">
    <property type="entry name" value="beta-beta-alpha zinc fingers"/>
    <property type="match status" value="1"/>
</dbReference>
<evidence type="ECO:0000313" key="13">
    <source>
        <dbReference type="Proteomes" id="UP000752171"/>
    </source>
</evidence>
<dbReference type="OrthoDB" id="6508643at2759"/>
<gene>
    <name evidence="11" type="primary">ovol1a</name>
    <name evidence="10" type="synonym">OVOL1</name>
    <name evidence="10" type="ORF">AMEX_G11246</name>
</gene>
<dbReference type="InterPro" id="IPR027756">
    <property type="entry name" value="Ovo-like"/>
</dbReference>
<dbReference type="OMA" id="ECGCTSD"/>
<dbReference type="GO" id="GO:0070285">
    <property type="term" value="P:pigment cell development"/>
    <property type="evidence" value="ECO:0007669"/>
    <property type="project" value="Ensembl"/>
</dbReference>
<sequence>MPRAFLVKKPSVSPGKRSWSDLPDHERGDIYIPVSVTPPILWEETEASVAEVALCLSTRKEHIMCTQKYTQDQHTVVSTAELPSCTSLGQHPSPETERIRSSQNSSYVRSKIKVTTGDPPVEAFPTIPSVATASPDAVSSLSPASSSGTSSAPSTPVPSGKFVCQVCQKVFQFQRMLNRHLKCHSEQKRHLCTFCGKGFNDTFDLKRHVRTHTGVRPYKCNLCEKAFTQRCSLESHMKKIHGVTQQYAYKERRTKLYVCEECGHTAPTQDSLLRHLHTQHPNSAFLRAKAARRQAGAAGDAALEENSLPGSPLSLNSDDTAGSEM</sequence>
<dbReference type="GO" id="GO:0090150">
    <property type="term" value="P:establishment of protein localization to membrane"/>
    <property type="evidence" value="ECO:0007669"/>
    <property type="project" value="Ensembl"/>
</dbReference>
<dbReference type="GO" id="GO:0000978">
    <property type="term" value="F:RNA polymerase II cis-regulatory region sequence-specific DNA binding"/>
    <property type="evidence" value="ECO:0007669"/>
    <property type="project" value="TreeGrafter"/>
</dbReference>
<dbReference type="PANTHER" id="PTHR10032">
    <property type="entry name" value="ZINC FINGER PROTEIN WITH KRAB AND SCAN DOMAINS"/>
    <property type="match status" value="1"/>
</dbReference>
<dbReference type="GO" id="GO:0005634">
    <property type="term" value="C:nucleus"/>
    <property type="evidence" value="ECO:0007669"/>
    <property type="project" value="UniProtKB-SubCell"/>
</dbReference>
<dbReference type="PROSITE" id="PS50157">
    <property type="entry name" value="ZINC_FINGER_C2H2_2"/>
    <property type="match status" value="4"/>
</dbReference>
<evidence type="ECO:0000313" key="12">
    <source>
        <dbReference type="Proteomes" id="UP000694621"/>
    </source>
</evidence>
<dbReference type="FunFam" id="3.30.160.60:FF:000452">
    <property type="entry name" value="Transcription factor Ovo-like 2"/>
    <property type="match status" value="1"/>
</dbReference>
<dbReference type="RefSeq" id="XP_007248087.1">
    <property type="nucleotide sequence ID" value="XM_007248025.4"/>
</dbReference>
<dbReference type="GO" id="GO:0008270">
    <property type="term" value="F:zinc ion binding"/>
    <property type="evidence" value="ECO:0007669"/>
    <property type="project" value="UniProtKB-KW"/>
</dbReference>
<dbReference type="PROSITE" id="PS00028">
    <property type="entry name" value="ZINC_FINGER_C2H2_1"/>
    <property type="match status" value="3"/>
</dbReference>
<dbReference type="GeneID" id="103038355"/>
<dbReference type="KEGG" id="amex:103038355"/>
<dbReference type="AlphaFoldDB" id="A0A8B9LHN7"/>
<keyword evidence="2" id="KW-0479">Metal-binding</keyword>
<feature type="domain" description="C2H2-type" evidence="9">
    <location>
        <begin position="257"/>
        <end position="285"/>
    </location>
</feature>
<dbReference type="FunFam" id="3.30.160.60:FF:000246">
    <property type="entry name" value="Transcription factor Ovo-like 2"/>
    <property type="match status" value="1"/>
</dbReference>
<feature type="region of interest" description="Disordered" evidence="8">
    <location>
        <begin position="85"/>
        <end position="105"/>
    </location>
</feature>
<evidence type="ECO:0000313" key="10">
    <source>
        <dbReference type="EMBL" id="KAG9274336.1"/>
    </source>
</evidence>
<dbReference type="GO" id="GO:0048731">
    <property type="term" value="P:system development"/>
    <property type="evidence" value="ECO:0007669"/>
    <property type="project" value="UniProtKB-ARBA"/>
</dbReference>
<feature type="domain" description="C2H2-type" evidence="9">
    <location>
        <begin position="218"/>
        <end position="246"/>
    </location>
</feature>
<dbReference type="GO" id="GO:0009887">
    <property type="term" value="P:animal organ morphogenesis"/>
    <property type="evidence" value="ECO:0007669"/>
    <property type="project" value="UniProtKB-ARBA"/>
</dbReference>
<dbReference type="SMART" id="SM00355">
    <property type="entry name" value="ZnF_C2H2"/>
    <property type="match status" value="4"/>
</dbReference>
<feature type="domain" description="C2H2-type" evidence="9">
    <location>
        <begin position="190"/>
        <end position="217"/>
    </location>
</feature>
<dbReference type="InterPro" id="IPR013087">
    <property type="entry name" value="Znf_C2H2_type"/>
</dbReference>
<evidence type="ECO:0000313" key="11">
    <source>
        <dbReference type="Ensembl" id="ENSAMXP00005052433.1"/>
    </source>
</evidence>
<comment type="subcellular location">
    <subcellularLocation>
        <location evidence="1">Nucleus</location>
    </subcellularLocation>
</comment>
<evidence type="ECO:0000256" key="4">
    <source>
        <dbReference type="ARBA" id="ARBA00022771"/>
    </source>
</evidence>
<feature type="region of interest" description="Disordered" evidence="8">
    <location>
        <begin position="135"/>
        <end position="158"/>
    </location>
</feature>
<evidence type="ECO:0000259" key="9">
    <source>
        <dbReference type="PROSITE" id="PS50157"/>
    </source>
</evidence>
<dbReference type="GO" id="GO:0003006">
    <property type="term" value="P:developmental process involved in reproduction"/>
    <property type="evidence" value="ECO:0007669"/>
    <property type="project" value="UniProtKB-ARBA"/>
</dbReference>
<evidence type="ECO:0000256" key="8">
    <source>
        <dbReference type="SAM" id="MobiDB-lite"/>
    </source>
</evidence>
<organism evidence="11 12">
    <name type="scientific">Astyanax mexicanus</name>
    <name type="common">Blind cave fish</name>
    <name type="synonym">Astyanax fasciatus mexicanus</name>
    <dbReference type="NCBI Taxonomy" id="7994"/>
    <lineage>
        <taxon>Eukaryota</taxon>
        <taxon>Metazoa</taxon>
        <taxon>Chordata</taxon>
        <taxon>Craniata</taxon>
        <taxon>Vertebrata</taxon>
        <taxon>Euteleostomi</taxon>
        <taxon>Actinopterygii</taxon>
        <taxon>Neopterygii</taxon>
        <taxon>Teleostei</taxon>
        <taxon>Ostariophysi</taxon>
        <taxon>Characiformes</taxon>
        <taxon>Characoidei</taxon>
        <taxon>Acestrorhamphidae</taxon>
        <taxon>Acestrorhamphinae</taxon>
        <taxon>Astyanax</taxon>
    </lineage>
</organism>
<dbReference type="Pfam" id="PF00096">
    <property type="entry name" value="zf-C2H2"/>
    <property type="match status" value="2"/>
</dbReference>
<dbReference type="Pfam" id="PF13894">
    <property type="entry name" value="zf-C2H2_4"/>
    <property type="match status" value="1"/>
</dbReference>
<feature type="domain" description="C2H2-type" evidence="9">
    <location>
        <begin position="162"/>
        <end position="189"/>
    </location>
</feature>
<feature type="region of interest" description="Disordered" evidence="8">
    <location>
        <begin position="296"/>
        <end position="325"/>
    </location>
</feature>
<evidence type="ECO:0000256" key="5">
    <source>
        <dbReference type="ARBA" id="ARBA00022833"/>
    </source>
</evidence>
<dbReference type="GO" id="GO:0000981">
    <property type="term" value="F:DNA-binding transcription factor activity, RNA polymerase II-specific"/>
    <property type="evidence" value="ECO:0007669"/>
    <property type="project" value="TreeGrafter"/>
</dbReference>
<evidence type="ECO:0000256" key="1">
    <source>
        <dbReference type="ARBA" id="ARBA00004123"/>
    </source>
</evidence>
<dbReference type="Proteomes" id="UP000752171">
    <property type="component" value="Unassembled WGS sequence"/>
</dbReference>
<dbReference type="Pfam" id="PF13912">
    <property type="entry name" value="zf-C2H2_6"/>
    <property type="match status" value="1"/>
</dbReference>
<dbReference type="Proteomes" id="UP000694621">
    <property type="component" value="Unplaced"/>
</dbReference>
<dbReference type="InterPro" id="IPR036236">
    <property type="entry name" value="Znf_C2H2_sf"/>
</dbReference>